<keyword evidence="6" id="KW-0378">Hydrolase</keyword>
<name>A0A841H5M8_9BACT</name>
<dbReference type="NCBIfam" id="NF006799">
    <property type="entry name" value="PRK09302.1"/>
    <property type="match status" value="1"/>
</dbReference>
<dbReference type="NCBIfam" id="TIGR02655">
    <property type="entry name" value="circ_KaiC"/>
    <property type="match status" value="1"/>
</dbReference>
<dbReference type="GO" id="GO:0000287">
    <property type="term" value="F:magnesium ion binding"/>
    <property type="evidence" value="ECO:0007669"/>
    <property type="project" value="InterPro"/>
</dbReference>
<evidence type="ECO:0000256" key="3">
    <source>
        <dbReference type="ARBA" id="ARBA00022679"/>
    </source>
</evidence>
<keyword evidence="9" id="KW-1185">Reference proteome</keyword>
<dbReference type="Proteomes" id="UP000582837">
    <property type="component" value="Unassembled WGS sequence"/>
</dbReference>
<dbReference type="EC" id="2.7.11.1" evidence="1"/>
<keyword evidence="2" id="KW-0597">Phosphoprotein</keyword>
<sequence>MSSPRNAEPLPFPKLPTGIEDFDIIAEGGLPRGRTTLIGGTAGSGKTIFAAQFLASAIQQGESGVFVTFEESPDELSRNLAAFGWDVPQWERDGKWAYVDGSPDEDATEVVGEFDLSAMLVRITRALEATGARRVSIDSVNALFSRLPQPERLRAELYRVSRALRDLGVTTIVTSERTDDYGEVSRHGIEEFVADNVVLLRNTLHEERRRRTVEIVKFRGTNHQRGEFPFTIAAERGVVVLPLSAMQLTQRSSEERVTSGVEGLDEMLGGGYFRDSVILLSGATGAGKTLTVTHFIDGGHRAGDRSLLFAFEESREQLIRNARGWGVDFETMEREGSLKIIPVYPHAMPIEDHLLRMRWAIEEFRPNRVVVDSLSALERISSMRSFREFILGLTSMLKHRETAGMLTSTATSISGGPSVTEKHISTLTDTILLLRYVETFGQLKRGLLVLKMRGSAHDTSIREYTIDGNGMHLGEPFRNTSGILSGNITHMGHDDASTVASGESA</sequence>
<dbReference type="EMBL" id="JACHIA010000025">
    <property type="protein sequence ID" value="MBB6073545.1"/>
    <property type="molecule type" value="Genomic_DNA"/>
</dbReference>
<dbReference type="PROSITE" id="PS51146">
    <property type="entry name" value="KAIC"/>
    <property type="match status" value="2"/>
</dbReference>
<dbReference type="PANTHER" id="PTHR42926:SF1">
    <property type="entry name" value="CIRCADIAN CLOCK OSCILLATOR PROTEIN KAIC 1"/>
    <property type="match status" value="1"/>
</dbReference>
<protein>
    <recommendedName>
        <fullName evidence="1">non-specific serine/threonine protein kinase</fullName>
        <ecNumber evidence="1">2.7.11.1</ecNumber>
    </recommendedName>
</protein>
<comment type="caution">
    <text evidence="8">The sequence shown here is derived from an EMBL/GenBank/DDBJ whole genome shotgun (WGS) entry which is preliminary data.</text>
</comment>
<dbReference type="GO" id="GO:0042752">
    <property type="term" value="P:regulation of circadian rhythm"/>
    <property type="evidence" value="ECO:0007669"/>
    <property type="project" value="InterPro"/>
</dbReference>
<organism evidence="8 9">
    <name type="scientific">Longimicrobium terrae</name>
    <dbReference type="NCBI Taxonomy" id="1639882"/>
    <lineage>
        <taxon>Bacteria</taxon>
        <taxon>Pseudomonadati</taxon>
        <taxon>Gemmatimonadota</taxon>
        <taxon>Longimicrobiia</taxon>
        <taxon>Longimicrobiales</taxon>
        <taxon>Longimicrobiaceae</taxon>
        <taxon>Longimicrobium</taxon>
    </lineage>
</organism>
<dbReference type="Gene3D" id="3.40.50.300">
    <property type="entry name" value="P-loop containing nucleotide triphosphate hydrolases"/>
    <property type="match status" value="2"/>
</dbReference>
<evidence type="ECO:0000256" key="4">
    <source>
        <dbReference type="ARBA" id="ARBA00022737"/>
    </source>
</evidence>
<dbReference type="GO" id="GO:0016787">
    <property type="term" value="F:hydrolase activity"/>
    <property type="evidence" value="ECO:0007669"/>
    <property type="project" value="UniProtKB-KW"/>
</dbReference>
<dbReference type="GO" id="GO:0006355">
    <property type="term" value="P:regulation of DNA-templated transcription"/>
    <property type="evidence" value="ECO:0007669"/>
    <property type="project" value="InterPro"/>
</dbReference>
<dbReference type="PIRSF" id="PIRSF039117">
    <property type="entry name" value="KaiC"/>
    <property type="match status" value="1"/>
</dbReference>
<dbReference type="PANTHER" id="PTHR42926">
    <property type="match status" value="1"/>
</dbReference>
<evidence type="ECO:0000313" key="9">
    <source>
        <dbReference type="Proteomes" id="UP000582837"/>
    </source>
</evidence>
<keyword evidence="4" id="KW-0677">Repeat</keyword>
<feature type="domain" description="KaiC" evidence="7">
    <location>
        <begin position="13"/>
        <end position="254"/>
    </location>
</feature>
<gene>
    <name evidence="8" type="ORF">HNQ61_005215</name>
</gene>
<dbReference type="SUPFAM" id="SSF52540">
    <property type="entry name" value="P-loop containing nucleoside triphosphate hydrolases"/>
    <property type="match status" value="2"/>
</dbReference>
<evidence type="ECO:0000313" key="8">
    <source>
        <dbReference type="EMBL" id="MBB6073545.1"/>
    </source>
</evidence>
<dbReference type="InterPro" id="IPR010624">
    <property type="entry name" value="KaiC_dom"/>
</dbReference>
<keyword evidence="3" id="KW-0808">Transferase</keyword>
<dbReference type="GO" id="GO:0004674">
    <property type="term" value="F:protein serine/threonine kinase activity"/>
    <property type="evidence" value="ECO:0007669"/>
    <property type="project" value="UniProtKB-EC"/>
</dbReference>
<dbReference type="GO" id="GO:0003677">
    <property type="term" value="F:DNA binding"/>
    <property type="evidence" value="ECO:0007669"/>
    <property type="project" value="InterPro"/>
</dbReference>
<evidence type="ECO:0000259" key="7">
    <source>
        <dbReference type="PROSITE" id="PS51146"/>
    </source>
</evidence>
<evidence type="ECO:0000256" key="6">
    <source>
        <dbReference type="ARBA" id="ARBA00022801"/>
    </source>
</evidence>
<dbReference type="RefSeq" id="WP_170038420.1">
    <property type="nucleotide sequence ID" value="NZ_JABDTL010000002.1"/>
</dbReference>
<dbReference type="InterPro" id="IPR030665">
    <property type="entry name" value="KaiC"/>
</dbReference>
<feature type="domain" description="KaiC" evidence="7">
    <location>
        <begin position="255"/>
        <end position="487"/>
    </location>
</feature>
<accession>A0A841H5M8</accession>
<evidence type="ECO:0000256" key="2">
    <source>
        <dbReference type="ARBA" id="ARBA00022553"/>
    </source>
</evidence>
<keyword evidence="5" id="KW-0418">Kinase</keyword>
<reference evidence="8 9" key="1">
    <citation type="submission" date="2020-08" db="EMBL/GenBank/DDBJ databases">
        <title>Genomic Encyclopedia of Type Strains, Phase IV (KMG-IV): sequencing the most valuable type-strain genomes for metagenomic binning, comparative biology and taxonomic classification.</title>
        <authorList>
            <person name="Goeker M."/>
        </authorList>
    </citation>
    <scope>NUCLEOTIDE SEQUENCE [LARGE SCALE GENOMIC DNA]</scope>
    <source>
        <strain evidence="8 9">DSM 29007</strain>
    </source>
</reference>
<evidence type="ECO:0000256" key="1">
    <source>
        <dbReference type="ARBA" id="ARBA00012513"/>
    </source>
</evidence>
<dbReference type="Pfam" id="PF06745">
    <property type="entry name" value="ATPase"/>
    <property type="match status" value="2"/>
</dbReference>
<proteinExistence type="predicted"/>
<dbReference type="GO" id="GO:0005524">
    <property type="term" value="F:ATP binding"/>
    <property type="evidence" value="ECO:0007669"/>
    <property type="project" value="InterPro"/>
</dbReference>
<dbReference type="InterPro" id="IPR051347">
    <property type="entry name" value="Circadian_clock_KaiC-rel"/>
</dbReference>
<dbReference type="InterPro" id="IPR027417">
    <property type="entry name" value="P-loop_NTPase"/>
</dbReference>
<dbReference type="InterPro" id="IPR013503">
    <property type="entry name" value="Circadian_KaiC_bact"/>
</dbReference>
<dbReference type="AlphaFoldDB" id="A0A841H5M8"/>
<evidence type="ECO:0000256" key="5">
    <source>
        <dbReference type="ARBA" id="ARBA00022777"/>
    </source>
</evidence>
<dbReference type="InterPro" id="IPR014774">
    <property type="entry name" value="KaiC-like_dom"/>
</dbReference>